<comment type="caution">
    <text evidence="1">The sequence shown here is derived from an EMBL/GenBank/DDBJ whole genome shotgun (WGS) entry which is preliminary data.</text>
</comment>
<gene>
    <name evidence="1" type="ORF">T459_09194</name>
</gene>
<reference evidence="1 2" key="2">
    <citation type="journal article" date="2017" name="Genome Biol.">
        <title>New reference genome sequences of hot pepper reveal the massive evolution of plant disease-resistance genes by retroduplication.</title>
        <authorList>
            <person name="Kim S."/>
            <person name="Park J."/>
            <person name="Yeom S.I."/>
            <person name="Kim Y.M."/>
            <person name="Seo E."/>
            <person name="Kim K.T."/>
            <person name="Kim M.S."/>
            <person name="Lee J.M."/>
            <person name="Cheong K."/>
            <person name="Shin H.S."/>
            <person name="Kim S.B."/>
            <person name="Han K."/>
            <person name="Lee J."/>
            <person name="Park M."/>
            <person name="Lee H.A."/>
            <person name="Lee H.Y."/>
            <person name="Lee Y."/>
            <person name="Oh S."/>
            <person name="Lee J.H."/>
            <person name="Choi E."/>
            <person name="Choi E."/>
            <person name="Lee S.E."/>
            <person name="Jeon J."/>
            <person name="Kim H."/>
            <person name="Choi G."/>
            <person name="Song H."/>
            <person name="Lee J."/>
            <person name="Lee S.C."/>
            <person name="Kwon J.K."/>
            <person name="Lee H.Y."/>
            <person name="Koo N."/>
            <person name="Hong Y."/>
            <person name="Kim R.W."/>
            <person name="Kang W.H."/>
            <person name="Huh J.H."/>
            <person name="Kang B.C."/>
            <person name="Yang T.J."/>
            <person name="Lee Y.H."/>
            <person name="Bennetzen J.L."/>
            <person name="Choi D."/>
        </authorList>
    </citation>
    <scope>NUCLEOTIDE SEQUENCE [LARGE SCALE GENOMIC DNA]</scope>
    <source>
        <strain evidence="2">cv. CM334</strain>
    </source>
</reference>
<dbReference type="OMA" id="RTHRITA"/>
<keyword evidence="2" id="KW-1185">Reference proteome</keyword>
<organism evidence="1 2">
    <name type="scientific">Capsicum annuum</name>
    <name type="common">Capsicum pepper</name>
    <dbReference type="NCBI Taxonomy" id="4072"/>
    <lineage>
        <taxon>Eukaryota</taxon>
        <taxon>Viridiplantae</taxon>
        <taxon>Streptophyta</taxon>
        <taxon>Embryophyta</taxon>
        <taxon>Tracheophyta</taxon>
        <taxon>Spermatophyta</taxon>
        <taxon>Magnoliopsida</taxon>
        <taxon>eudicotyledons</taxon>
        <taxon>Gunneridae</taxon>
        <taxon>Pentapetalae</taxon>
        <taxon>asterids</taxon>
        <taxon>lamiids</taxon>
        <taxon>Solanales</taxon>
        <taxon>Solanaceae</taxon>
        <taxon>Solanoideae</taxon>
        <taxon>Capsiceae</taxon>
        <taxon>Capsicum</taxon>
    </lineage>
</organism>
<accession>A0A2G2ZYN8</accession>
<evidence type="ECO:0000313" key="2">
    <source>
        <dbReference type="Proteomes" id="UP000222542"/>
    </source>
</evidence>
<name>A0A2G2ZYN8_CAPAN</name>
<evidence type="ECO:0000313" key="1">
    <source>
        <dbReference type="EMBL" id="PHT87088.1"/>
    </source>
</evidence>
<dbReference type="Proteomes" id="UP000222542">
    <property type="component" value="Unassembled WGS sequence"/>
</dbReference>
<proteinExistence type="predicted"/>
<dbReference type="Gramene" id="PHT87088">
    <property type="protein sequence ID" value="PHT87088"/>
    <property type="gene ID" value="T459_09194"/>
</dbReference>
<dbReference type="EMBL" id="AYRZ02000003">
    <property type="protein sequence ID" value="PHT87088.1"/>
    <property type="molecule type" value="Genomic_DNA"/>
</dbReference>
<dbReference type="AlphaFoldDB" id="A0A2G2ZYN8"/>
<sequence length="141" mass="16208">MMLKELLWKINSGYSNMWWDNWSGLGALANYIPNIGRNVKLPVKYSFSHGIWESQKIKDIFSVTLASQLYQVNIGNADHDDDPVWIDTHDGKFSSKPVWHIVRHKKTIINQDLGKLWHKDIPFNEVVTSIGINSNGTCYCC</sequence>
<reference evidence="1 2" key="1">
    <citation type="journal article" date="2014" name="Nat. Genet.">
        <title>Genome sequence of the hot pepper provides insights into the evolution of pungency in Capsicum species.</title>
        <authorList>
            <person name="Kim S."/>
            <person name="Park M."/>
            <person name="Yeom S.I."/>
            <person name="Kim Y.M."/>
            <person name="Lee J.M."/>
            <person name="Lee H.A."/>
            <person name="Seo E."/>
            <person name="Choi J."/>
            <person name="Cheong K."/>
            <person name="Kim K.T."/>
            <person name="Jung K."/>
            <person name="Lee G.W."/>
            <person name="Oh S.K."/>
            <person name="Bae C."/>
            <person name="Kim S.B."/>
            <person name="Lee H.Y."/>
            <person name="Kim S.Y."/>
            <person name="Kim M.S."/>
            <person name="Kang B.C."/>
            <person name="Jo Y.D."/>
            <person name="Yang H.B."/>
            <person name="Jeong H.J."/>
            <person name="Kang W.H."/>
            <person name="Kwon J.K."/>
            <person name="Shin C."/>
            <person name="Lim J.Y."/>
            <person name="Park J.H."/>
            <person name="Huh J.H."/>
            <person name="Kim J.S."/>
            <person name="Kim B.D."/>
            <person name="Cohen O."/>
            <person name="Paran I."/>
            <person name="Suh M.C."/>
            <person name="Lee S.B."/>
            <person name="Kim Y.K."/>
            <person name="Shin Y."/>
            <person name="Noh S.J."/>
            <person name="Park J."/>
            <person name="Seo Y.S."/>
            <person name="Kwon S.Y."/>
            <person name="Kim H.A."/>
            <person name="Park J.M."/>
            <person name="Kim H.J."/>
            <person name="Choi S.B."/>
            <person name="Bosland P.W."/>
            <person name="Reeves G."/>
            <person name="Jo S.H."/>
            <person name="Lee B.W."/>
            <person name="Cho H.T."/>
            <person name="Choi H.S."/>
            <person name="Lee M.S."/>
            <person name="Yu Y."/>
            <person name="Do Choi Y."/>
            <person name="Park B.S."/>
            <person name="van Deynze A."/>
            <person name="Ashrafi H."/>
            <person name="Hill T."/>
            <person name="Kim W.T."/>
            <person name="Pai H.S."/>
            <person name="Ahn H.K."/>
            <person name="Yeam I."/>
            <person name="Giovannoni J.J."/>
            <person name="Rose J.K."/>
            <person name="Sorensen I."/>
            <person name="Lee S.J."/>
            <person name="Kim R.W."/>
            <person name="Choi I.Y."/>
            <person name="Choi B.S."/>
            <person name="Lim J.S."/>
            <person name="Lee Y.H."/>
            <person name="Choi D."/>
        </authorList>
    </citation>
    <scope>NUCLEOTIDE SEQUENCE [LARGE SCALE GENOMIC DNA]</scope>
    <source>
        <strain evidence="2">cv. CM334</strain>
    </source>
</reference>
<protein>
    <submittedName>
        <fullName evidence="1">Uncharacterized protein</fullName>
    </submittedName>
</protein>